<reference evidence="2" key="1">
    <citation type="submission" date="2018-11" db="EMBL/GenBank/DDBJ databases">
        <authorList>
            <consortium name="Pathogen Informatics"/>
        </authorList>
    </citation>
    <scope>NUCLEOTIDE SEQUENCE</scope>
</reference>
<feature type="region of interest" description="Disordered" evidence="1">
    <location>
        <begin position="103"/>
        <end position="157"/>
    </location>
</feature>
<feature type="region of interest" description="Disordered" evidence="1">
    <location>
        <begin position="1"/>
        <end position="20"/>
    </location>
</feature>
<accession>A0A448WNA9</accession>
<organism evidence="2 3">
    <name type="scientific">Protopolystoma xenopodis</name>
    <dbReference type="NCBI Taxonomy" id="117903"/>
    <lineage>
        <taxon>Eukaryota</taxon>
        <taxon>Metazoa</taxon>
        <taxon>Spiralia</taxon>
        <taxon>Lophotrochozoa</taxon>
        <taxon>Platyhelminthes</taxon>
        <taxon>Monogenea</taxon>
        <taxon>Polyopisthocotylea</taxon>
        <taxon>Polystomatidea</taxon>
        <taxon>Polystomatidae</taxon>
        <taxon>Protopolystoma</taxon>
    </lineage>
</organism>
<feature type="region of interest" description="Disordered" evidence="1">
    <location>
        <begin position="399"/>
        <end position="422"/>
    </location>
</feature>
<keyword evidence="3" id="KW-1185">Reference proteome</keyword>
<dbReference type="Proteomes" id="UP000784294">
    <property type="component" value="Unassembled WGS sequence"/>
</dbReference>
<feature type="compositionally biased region" description="Low complexity" evidence="1">
    <location>
        <begin position="103"/>
        <end position="121"/>
    </location>
</feature>
<comment type="caution">
    <text evidence="2">The sequence shown here is derived from an EMBL/GenBank/DDBJ whole genome shotgun (WGS) entry which is preliminary data.</text>
</comment>
<feature type="compositionally biased region" description="Low complexity" evidence="1">
    <location>
        <begin position="399"/>
        <end position="413"/>
    </location>
</feature>
<feature type="region of interest" description="Disordered" evidence="1">
    <location>
        <begin position="286"/>
        <end position="369"/>
    </location>
</feature>
<name>A0A448WNA9_9PLAT</name>
<sequence>MQYDTSRRQTIEEREAERQASSRYLLGLQASLVTAKARTTANTSASLATNATPILASATTISAPSSPALLVLPPISMGPQTGLARPQLGEPFDAHLPMPLQTSALSLTSPPSAPFFPHSSSLPPPTPSPPPPPPPSSPLLQTAPSTQPPSAGLLPSLIFAPTLPTPASVRSLHLPGSPQPVGESSLSSSGLAELMARLTGSSLSGHELAASLAACFTCLQAQTSCPTDETTAGVESASTAFCPASWPSQPAGPQLCNGTCETAHLPQLDKSCSSQLMFIRRLLAHSGGVGDPGPRTQTVKLLPPSIGSHSSNRSSPQDNHSPDYGQDQWYTAPHTHTSSGFSKLSTPASLPVQKSAAPHSSMATMPATQSPDFLPHSAYLCPDLPISLFTSTAAALQQQQQSHRQYQQQPQHGQDPESTESFRLQQAMQSRLDDVIRLSDVSAGNIDVEFELPQTMNHQKSNAFLVMSPSQLASFAHLTPAQSLQS</sequence>
<dbReference type="AlphaFoldDB" id="A0A448WNA9"/>
<evidence type="ECO:0000313" key="3">
    <source>
        <dbReference type="Proteomes" id="UP000784294"/>
    </source>
</evidence>
<proteinExistence type="predicted"/>
<gene>
    <name evidence="2" type="ORF">PXEA_LOCUS9364</name>
</gene>
<feature type="compositionally biased region" description="Polar residues" evidence="1">
    <location>
        <begin position="334"/>
        <end position="348"/>
    </location>
</feature>
<protein>
    <submittedName>
        <fullName evidence="2">Uncharacterized protein</fullName>
    </submittedName>
</protein>
<dbReference type="EMBL" id="CAAALY010026445">
    <property type="protein sequence ID" value="VEL15924.1"/>
    <property type="molecule type" value="Genomic_DNA"/>
</dbReference>
<feature type="compositionally biased region" description="Pro residues" evidence="1">
    <location>
        <begin position="122"/>
        <end position="137"/>
    </location>
</feature>
<evidence type="ECO:0000313" key="2">
    <source>
        <dbReference type="EMBL" id="VEL15924.1"/>
    </source>
</evidence>
<evidence type="ECO:0000256" key="1">
    <source>
        <dbReference type="SAM" id="MobiDB-lite"/>
    </source>
</evidence>
<feature type="compositionally biased region" description="Polar residues" evidence="1">
    <location>
        <begin position="307"/>
        <end position="319"/>
    </location>
</feature>